<dbReference type="Proteomes" id="UP001458880">
    <property type="component" value="Unassembled WGS sequence"/>
</dbReference>
<gene>
    <name evidence="4" type="ORF">QE152_g22657</name>
</gene>
<dbReference type="Gene3D" id="2.60.40.10">
    <property type="entry name" value="Immunoglobulins"/>
    <property type="match status" value="1"/>
</dbReference>
<evidence type="ECO:0008006" key="6">
    <source>
        <dbReference type="Google" id="ProtNLM"/>
    </source>
</evidence>
<feature type="disulfide bond" evidence="1">
    <location>
        <begin position="110"/>
        <end position="127"/>
    </location>
</feature>
<dbReference type="AlphaFoldDB" id="A0AAW1KIA4"/>
<reference evidence="4 5" key="1">
    <citation type="journal article" date="2024" name="BMC Genomics">
        <title>De novo assembly and annotation of Popillia japonica's genome with initial clues to its potential as an invasive pest.</title>
        <authorList>
            <person name="Cucini C."/>
            <person name="Boschi S."/>
            <person name="Funari R."/>
            <person name="Cardaioli E."/>
            <person name="Iannotti N."/>
            <person name="Marturano G."/>
            <person name="Paoli F."/>
            <person name="Bruttini M."/>
            <person name="Carapelli A."/>
            <person name="Frati F."/>
            <person name="Nardi F."/>
        </authorList>
    </citation>
    <scope>NUCLEOTIDE SEQUENCE [LARGE SCALE GENOMIC DNA]</scope>
    <source>
        <strain evidence="4">DMR45628</strain>
    </source>
</reference>
<dbReference type="PROSITE" id="PS00022">
    <property type="entry name" value="EGF_1"/>
    <property type="match status" value="1"/>
</dbReference>
<feature type="domain" description="Ig-like" evidence="3">
    <location>
        <begin position="7"/>
        <end position="90"/>
    </location>
</feature>
<name>A0AAW1KIA4_POPJA</name>
<evidence type="ECO:0000313" key="5">
    <source>
        <dbReference type="Proteomes" id="UP001458880"/>
    </source>
</evidence>
<dbReference type="SUPFAM" id="SSF48726">
    <property type="entry name" value="Immunoglobulin"/>
    <property type="match status" value="1"/>
</dbReference>
<comment type="caution">
    <text evidence="1">Lacks conserved residue(s) required for the propagation of feature annotation.</text>
</comment>
<dbReference type="PROSITE" id="PS50026">
    <property type="entry name" value="EGF_3"/>
    <property type="match status" value="1"/>
</dbReference>
<keyword evidence="1" id="KW-1015">Disulfide bond</keyword>
<evidence type="ECO:0000313" key="4">
    <source>
        <dbReference type="EMBL" id="KAK9719502.1"/>
    </source>
</evidence>
<keyword evidence="1" id="KW-0245">EGF-like domain</keyword>
<proteinExistence type="predicted"/>
<keyword evidence="5" id="KW-1185">Reference proteome</keyword>
<dbReference type="CDD" id="cd00096">
    <property type="entry name" value="Ig"/>
    <property type="match status" value="1"/>
</dbReference>
<dbReference type="PROSITE" id="PS01186">
    <property type="entry name" value="EGF_2"/>
    <property type="match status" value="1"/>
</dbReference>
<dbReference type="InterPro" id="IPR007110">
    <property type="entry name" value="Ig-like_dom"/>
</dbReference>
<feature type="disulfide bond" evidence="1">
    <location>
        <begin position="129"/>
        <end position="138"/>
    </location>
</feature>
<dbReference type="InterPro" id="IPR000742">
    <property type="entry name" value="EGF"/>
</dbReference>
<dbReference type="EMBL" id="JASPKY010000219">
    <property type="protein sequence ID" value="KAK9719502.1"/>
    <property type="molecule type" value="Genomic_DNA"/>
</dbReference>
<dbReference type="InterPro" id="IPR013783">
    <property type="entry name" value="Ig-like_fold"/>
</dbReference>
<feature type="domain" description="EGF-like" evidence="2">
    <location>
        <begin position="99"/>
        <end position="139"/>
    </location>
</feature>
<comment type="caution">
    <text evidence="4">The sequence shown here is derived from an EMBL/GenBank/DDBJ whole genome shotgun (WGS) entry which is preliminary data.</text>
</comment>
<dbReference type="Gene3D" id="2.10.25.10">
    <property type="entry name" value="Laminin"/>
    <property type="match status" value="1"/>
</dbReference>
<dbReference type="PROSITE" id="PS50835">
    <property type="entry name" value="IG_LIKE"/>
    <property type="match status" value="1"/>
</dbReference>
<dbReference type="Pfam" id="PF13927">
    <property type="entry name" value="Ig_3"/>
    <property type="match status" value="1"/>
</dbReference>
<evidence type="ECO:0000256" key="1">
    <source>
        <dbReference type="PROSITE-ProRule" id="PRU00076"/>
    </source>
</evidence>
<accession>A0AAW1KIA4</accession>
<evidence type="ECO:0000259" key="2">
    <source>
        <dbReference type="PROSITE" id="PS50026"/>
    </source>
</evidence>
<organism evidence="4 5">
    <name type="scientific">Popillia japonica</name>
    <name type="common">Japanese beetle</name>
    <dbReference type="NCBI Taxonomy" id="7064"/>
    <lineage>
        <taxon>Eukaryota</taxon>
        <taxon>Metazoa</taxon>
        <taxon>Ecdysozoa</taxon>
        <taxon>Arthropoda</taxon>
        <taxon>Hexapoda</taxon>
        <taxon>Insecta</taxon>
        <taxon>Pterygota</taxon>
        <taxon>Neoptera</taxon>
        <taxon>Endopterygota</taxon>
        <taxon>Coleoptera</taxon>
        <taxon>Polyphaga</taxon>
        <taxon>Scarabaeiformia</taxon>
        <taxon>Scarabaeidae</taxon>
        <taxon>Rutelinae</taxon>
        <taxon>Popillia</taxon>
    </lineage>
</organism>
<protein>
    <recommendedName>
        <fullName evidence="6">Ig-like domain-containing protein</fullName>
    </recommendedName>
</protein>
<dbReference type="InterPro" id="IPR036179">
    <property type="entry name" value="Ig-like_dom_sf"/>
</dbReference>
<sequence length="165" mass="18735">MYSLKEPTLQTPLIEYIESEKTITCSVKGFPIPIITWIVNDSRISSDPDRRQIVYNRRNSTLTIGKAKYGVYKCMATIGSKTLISPETFEKEDGMVSFAERPCKKGEAYCMNGGACYMIQSLGERFCRCVGGYEGQRCDQKSSTYQQNVTSCSLPHYKDEHFCKE</sequence>
<dbReference type="SUPFAM" id="SSF57196">
    <property type="entry name" value="EGF/Laminin"/>
    <property type="match status" value="1"/>
</dbReference>
<evidence type="ECO:0000259" key="3">
    <source>
        <dbReference type="PROSITE" id="PS50835"/>
    </source>
</evidence>